<dbReference type="Proteomes" id="UP000299102">
    <property type="component" value="Unassembled WGS sequence"/>
</dbReference>
<comment type="caution">
    <text evidence="1">The sequence shown here is derived from an EMBL/GenBank/DDBJ whole genome shotgun (WGS) entry which is preliminary data.</text>
</comment>
<evidence type="ECO:0000313" key="2">
    <source>
        <dbReference type="Proteomes" id="UP000299102"/>
    </source>
</evidence>
<gene>
    <name evidence="1" type="ORF">EVAR_78081_1</name>
</gene>
<organism evidence="1 2">
    <name type="scientific">Eumeta variegata</name>
    <name type="common">Bagworm moth</name>
    <name type="synonym">Eumeta japonica</name>
    <dbReference type="NCBI Taxonomy" id="151549"/>
    <lineage>
        <taxon>Eukaryota</taxon>
        <taxon>Metazoa</taxon>
        <taxon>Ecdysozoa</taxon>
        <taxon>Arthropoda</taxon>
        <taxon>Hexapoda</taxon>
        <taxon>Insecta</taxon>
        <taxon>Pterygota</taxon>
        <taxon>Neoptera</taxon>
        <taxon>Endopterygota</taxon>
        <taxon>Lepidoptera</taxon>
        <taxon>Glossata</taxon>
        <taxon>Ditrysia</taxon>
        <taxon>Tineoidea</taxon>
        <taxon>Psychidae</taxon>
        <taxon>Oiketicinae</taxon>
        <taxon>Eumeta</taxon>
    </lineage>
</organism>
<dbReference type="AlphaFoldDB" id="A0A4C1T155"/>
<protein>
    <submittedName>
        <fullName evidence="1">Uncharacterized protein</fullName>
    </submittedName>
</protein>
<proteinExistence type="predicted"/>
<reference evidence="1 2" key="1">
    <citation type="journal article" date="2019" name="Commun. Biol.">
        <title>The bagworm genome reveals a unique fibroin gene that provides high tensile strength.</title>
        <authorList>
            <person name="Kono N."/>
            <person name="Nakamura H."/>
            <person name="Ohtoshi R."/>
            <person name="Tomita M."/>
            <person name="Numata K."/>
            <person name="Arakawa K."/>
        </authorList>
    </citation>
    <scope>NUCLEOTIDE SEQUENCE [LARGE SCALE GENOMIC DNA]</scope>
</reference>
<keyword evidence="2" id="KW-1185">Reference proteome</keyword>
<name>A0A4C1T155_EUMVA</name>
<evidence type="ECO:0000313" key="1">
    <source>
        <dbReference type="EMBL" id="GBP07926.1"/>
    </source>
</evidence>
<accession>A0A4C1T155</accession>
<sequence>MSVISLTDHILKSSIPCTPVRGSVQLQHNLQKLDAFLAEAYELQRHNRPATTFALYAPGRQEVSPLNSFSHLLLKPHVPRLPPMLMVMLAPRINPVAVFETEIAKRVRKTHGSLKDPNSVQTNRSLISIPLIIEPQNRGISRQKFANRRMF</sequence>
<dbReference type="EMBL" id="BGZK01000028">
    <property type="protein sequence ID" value="GBP07926.1"/>
    <property type="molecule type" value="Genomic_DNA"/>
</dbReference>